<feature type="region of interest" description="Disordered" evidence="1">
    <location>
        <begin position="1"/>
        <end position="45"/>
    </location>
</feature>
<dbReference type="InterPro" id="IPR050055">
    <property type="entry name" value="EF-Tu_GTPase"/>
</dbReference>
<dbReference type="GO" id="GO:0003924">
    <property type="term" value="F:GTPase activity"/>
    <property type="evidence" value="ECO:0007669"/>
    <property type="project" value="InterPro"/>
</dbReference>
<keyword evidence="4" id="KW-1185">Reference proteome</keyword>
<protein>
    <recommendedName>
        <fullName evidence="2">Tr-type G domain-containing protein</fullName>
    </recommendedName>
</protein>
<dbReference type="Pfam" id="PF00009">
    <property type="entry name" value="GTP_EFTU"/>
    <property type="match status" value="1"/>
</dbReference>
<dbReference type="PANTHER" id="PTHR43721">
    <property type="entry name" value="ELONGATION FACTOR TU-RELATED"/>
    <property type="match status" value="1"/>
</dbReference>
<feature type="domain" description="Tr-type G" evidence="2">
    <location>
        <begin position="313"/>
        <end position="572"/>
    </location>
</feature>
<feature type="region of interest" description="Disordered" evidence="1">
    <location>
        <begin position="641"/>
        <end position="687"/>
    </location>
</feature>
<organism evidence="3 4">
    <name type="scientific">Massariosphaeria phaeospora</name>
    <dbReference type="NCBI Taxonomy" id="100035"/>
    <lineage>
        <taxon>Eukaryota</taxon>
        <taxon>Fungi</taxon>
        <taxon>Dikarya</taxon>
        <taxon>Ascomycota</taxon>
        <taxon>Pezizomycotina</taxon>
        <taxon>Dothideomycetes</taxon>
        <taxon>Pleosporomycetidae</taxon>
        <taxon>Pleosporales</taxon>
        <taxon>Pleosporales incertae sedis</taxon>
        <taxon>Massariosphaeria</taxon>
    </lineage>
</organism>
<evidence type="ECO:0000259" key="2">
    <source>
        <dbReference type="Pfam" id="PF00009"/>
    </source>
</evidence>
<feature type="region of interest" description="Disordered" evidence="1">
    <location>
        <begin position="112"/>
        <end position="136"/>
    </location>
</feature>
<proteinExistence type="predicted"/>
<accession>A0A7C8MK61</accession>
<dbReference type="Proteomes" id="UP000481861">
    <property type="component" value="Unassembled WGS sequence"/>
</dbReference>
<dbReference type="OrthoDB" id="5342685at2759"/>
<dbReference type="AlphaFoldDB" id="A0A7C8MK61"/>
<dbReference type="EMBL" id="JAADJZ010000017">
    <property type="protein sequence ID" value="KAF2869105.1"/>
    <property type="molecule type" value="Genomic_DNA"/>
</dbReference>
<dbReference type="InterPro" id="IPR000795">
    <property type="entry name" value="T_Tr_GTP-bd_dom"/>
</dbReference>
<dbReference type="GO" id="GO:0005525">
    <property type="term" value="F:GTP binding"/>
    <property type="evidence" value="ECO:0007669"/>
    <property type="project" value="InterPro"/>
</dbReference>
<evidence type="ECO:0000256" key="1">
    <source>
        <dbReference type="SAM" id="MobiDB-lite"/>
    </source>
</evidence>
<dbReference type="PANTHER" id="PTHR43721:SF30">
    <property type="entry name" value="TR-TYPE G DOMAIN-CONTAINING PROTEIN"/>
    <property type="match status" value="1"/>
</dbReference>
<reference evidence="3 4" key="1">
    <citation type="submission" date="2020-01" db="EMBL/GenBank/DDBJ databases">
        <authorList>
            <consortium name="DOE Joint Genome Institute"/>
            <person name="Haridas S."/>
            <person name="Albert R."/>
            <person name="Binder M."/>
            <person name="Bloem J."/>
            <person name="Labutti K."/>
            <person name="Salamov A."/>
            <person name="Andreopoulos B."/>
            <person name="Baker S.E."/>
            <person name="Barry K."/>
            <person name="Bills G."/>
            <person name="Bluhm B.H."/>
            <person name="Cannon C."/>
            <person name="Castanera R."/>
            <person name="Culley D.E."/>
            <person name="Daum C."/>
            <person name="Ezra D."/>
            <person name="Gonzalez J.B."/>
            <person name="Henrissat B."/>
            <person name="Kuo A."/>
            <person name="Liang C."/>
            <person name="Lipzen A."/>
            <person name="Lutzoni F."/>
            <person name="Magnuson J."/>
            <person name="Mondo S."/>
            <person name="Nolan M."/>
            <person name="Ohm R."/>
            <person name="Pangilinan J."/>
            <person name="Park H.-J.H."/>
            <person name="Ramirez L."/>
            <person name="Alfaro M."/>
            <person name="Sun H."/>
            <person name="Tritt A."/>
            <person name="Yoshinaga Y."/>
            <person name="Zwiers L.-H.L."/>
            <person name="Turgeon B.G."/>
            <person name="Goodwin S.B."/>
            <person name="Spatafora J.W."/>
            <person name="Crous P.W."/>
            <person name="Grigoriev I.V."/>
        </authorList>
    </citation>
    <scope>NUCLEOTIDE SEQUENCE [LARGE SCALE GENOMIC DNA]</scope>
    <source>
        <strain evidence="3 4">CBS 611.86</strain>
    </source>
</reference>
<comment type="caution">
    <text evidence="3">The sequence shown here is derived from an EMBL/GenBank/DDBJ whole genome shotgun (WGS) entry which is preliminary data.</text>
</comment>
<evidence type="ECO:0000313" key="4">
    <source>
        <dbReference type="Proteomes" id="UP000481861"/>
    </source>
</evidence>
<dbReference type="InterPro" id="IPR027417">
    <property type="entry name" value="P-loop_NTPase"/>
</dbReference>
<sequence>MASIFTFDPDPPRVSSPWATPSEKPSPAIPQDPLLAPSLGGAGPSQRAIIQAGTDLVDYSTITRLEAEPQEGPTEYKLHLLLRRRRSFLRSSTGRHLSGSLRRPEISSSAAISRSLSDSGLPASASPPLSSTQSRQHRLEQLTTQLLWRLQQSCPVHITSSKAAVLPKFPDEASLSTPAVPQRLLPGLEESKGALYEIGVADSGDFVGLAEDEMEESLNNLRAMAASLGCRVDVQRMVSVGECEWLDPTDYSGMEQLVVRTGKLWVAEALVRPEQHLANPYTPKASLEDLTDHATSQGSIQHDHENNTQQLRVSLTGATMSGKSSLLGTLSTATLDNGRGKSRLSLLKHRHEIVTGMTSSVTQELIGYQDIYDTEGTRTGTQVINYGANDVSSWVDIHAAADGDRLVFLSDSAGHPRFRRTTIRGLVGWDPHWTLLCIPADNTEDSSSKEMLGPSVADLDLSQAHLQLCLNLNMPLMVIITKYDLATKAGLRQILSKLLSTLKDAGRKPSIISDPPGLASVLESDLSTASSGDLVSVDSVVRTLEPSPLATVPILLTSSVTGVGIKKLHALLRTLPLPVPSVAPLAAPQTLFYIEDTYTTGLPPSKSAVHSDPSTDRTVVVGGHLGYGSISTGDELILGPYPVDAASDDSDSGSGRPPKSTLPEPTSRSFPGASHKTRNDNTRLRSRSLAGDDHTEWRRVRVVSLRNLRLPVRTLHADQVGTIGLVPLDGATATPALIRIRKGMVLAAGEPKAKRVISVTFDGPNASAVQSLSVGSAVVVYVASVRASSKVVSVAPAAAPAGNHAPRPHHQHLPADEDDDDAFGFGFDDDAAVLTEAVEQAAAPTATVATFQFIGSREFVELDAKVLVLPGGGPGLSGGTERGEKGVAGLEGFVGRVVDGG</sequence>
<name>A0A7C8MK61_9PLEO</name>
<dbReference type="SUPFAM" id="SSF52540">
    <property type="entry name" value="P-loop containing nucleoside triphosphate hydrolases"/>
    <property type="match status" value="1"/>
</dbReference>
<feature type="compositionally biased region" description="Low complexity" evidence="1">
    <location>
        <begin position="112"/>
        <end position="131"/>
    </location>
</feature>
<evidence type="ECO:0000313" key="3">
    <source>
        <dbReference type="EMBL" id="KAF2869105.1"/>
    </source>
</evidence>
<gene>
    <name evidence="3" type="ORF">BDV95DRAFT_499087</name>
</gene>
<dbReference type="Gene3D" id="3.40.50.300">
    <property type="entry name" value="P-loop containing nucleotide triphosphate hydrolases"/>
    <property type="match status" value="1"/>
</dbReference>
<dbReference type="GO" id="GO:0003746">
    <property type="term" value="F:translation elongation factor activity"/>
    <property type="evidence" value="ECO:0007669"/>
    <property type="project" value="TreeGrafter"/>
</dbReference>